<accession>A0A3P3E8T5</accession>
<dbReference type="Gene3D" id="3.40.50.10540">
    <property type="entry name" value="Crotonobetainyl-coa:carnitine coa-transferase, domain 1"/>
    <property type="match status" value="1"/>
</dbReference>
<dbReference type="InterPro" id="IPR044855">
    <property type="entry name" value="CoA-Trfase_III_dom3_sf"/>
</dbReference>
<evidence type="ECO:0000256" key="1">
    <source>
        <dbReference type="ARBA" id="ARBA00022679"/>
    </source>
</evidence>
<evidence type="ECO:0000313" key="2">
    <source>
        <dbReference type="EMBL" id="RRH82797.1"/>
    </source>
</evidence>
<evidence type="ECO:0000313" key="3">
    <source>
        <dbReference type="Proteomes" id="UP000271590"/>
    </source>
</evidence>
<dbReference type="InterPro" id="IPR003673">
    <property type="entry name" value="CoA-Trfase_fam_III"/>
</dbReference>
<dbReference type="AlphaFoldDB" id="A0A3P3E8T5"/>
<protein>
    <submittedName>
        <fullName evidence="2">CoA transferase</fullName>
    </submittedName>
</protein>
<reference evidence="2 3" key="1">
    <citation type="submission" date="2018-11" db="EMBL/GenBank/DDBJ databases">
        <title>The genome of Variovorax sp T529.</title>
        <authorList>
            <person name="Gao J."/>
        </authorList>
    </citation>
    <scope>NUCLEOTIDE SEQUENCE [LARGE SCALE GENOMIC DNA]</scope>
    <source>
        <strain evidence="2 3">T529</strain>
    </source>
</reference>
<dbReference type="Pfam" id="PF02515">
    <property type="entry name" value="CoA_transf_3"/>
    <property type="match status" value="1"/>
</dbReference>
<proteinExistence type="predicted"/>
<name>A0A3P3E8T5_9BURK</name>
<dbReference type="InterPro" id="IPR050483">
    <property type="entry name" value="CoA-transferase_III_domain"/>
</dbReference>
<dbReference type="Gene3D" id="3.30.1540.10">
    <property type="entry name" value="formyl-coa transferase, domain 3"/>
    <property type="match status" value="1"/>
</dbReference>
<dbReference type="Proteomes" id="UP000271590">
    <property type="component" value="Unassembled WGS sequence"/>
</dbReference>
<keyword evidence="1 2" id="KW-0808">Transferase</keyword>
<dbReference type="PANTHER" id="PTHR48207">
    <property type="entry name" value="SUCCINATE--HYDROXYMETHYLGLUTARATE COA-TRANSFERASE"/>
    <property type="match status" value="1"/>
</dbReference>
<sequence>MKHNSDTSKTELPLVGVKVLDFGHTVMAPTCGLILADLGATVVRIERTEGDPTRSLSGFGSGFFGYLNRNKESVAVDLKNPQSRPILENAIQWADVLIENFGPDVMTRLGYGYADASALNERLVYCSLKGFLPGPYETRTALDEVVQMMGGLAYMTGPAGRPIRAGASIVDMTGGMFGVIGIMAALRAREQSGRGALVTSALYETTAFLVGQHMAMVQLGGTELVPMPDRTQAWGVYDLCQCSDGQMFIGLTSDAQWLRFCSEFGLDELRDDPRLATNTARTAARSWMLPRFNKAMSAFSMAQVEARCIRAQVPFGPVRTPLDLLDDEHLGANGSLLDVCVDGKHAALPAMPFRINEQEPAVRLQPQRVGAQTAKYLETWGLSAADARDLFASGAVAGPH</sequence>
<organism evidence="2 3">
    <name type="scientific">Variovorax beijingensis</name>
    <dbReference type="NCBI Taxonomy" id="2496117"/>
    <lineage>
        <taxon>Bacteria</taxon>
        <taxon>Pseudomonadati</taxon>
        <taxon>Pseudomonadota</taxon>
        <taxon>Betaproteobacteria</taxon>
        <taxon>Burkholderiales</taxon>
        <taxon>Comamonadaceae</taxon>
        <taxon>Variovorax</taxon>
    </lineage>
</organism>
<dbReference type="EMBL" id="RQXU01000023">
    <property type="protein sequence ID" value="RRH82797.1"/>
    <property type="molecule type" value="Genomic_DNA"/>
</dbReference>
<gene>
    <name evidence="2" type="ORF">EH244_26260</name>
</gene>
<comment type="caution">
    <text evidence="2">The sequence shown here is derived from an EMBL/GenBank/DDBJ whole genome shotgun (WGS) entry which is preliminary data.</text>
</comment>
<dbReference type="RefSeq" id="WP_124961239.1">
    <property type="nucleotide sequence ID" value="NZ_CBFHCE010000063.1"/>
</dbReference>
<dbReference type="GO" id="GO:0008410">
    <property type="term" value="F:CoA-transferase activity"/>
    <property type="evidence" value="ECO:0007669"/>
    <property type="project" value="TreeGrafter"/>
</dbReference>
<dbReference type="SUPFAM" id="SSF89796">
    <property type="entry name" value="CoA-transferase family III (CaiB/BaiF)"/>
    <property type="match status" value="1"/>
</dbReference>
<dbReference type="InterPro" id="IPR023606">
    <property type="entry name" value="CoA-Trfase_III_dom_1_sf"/>
</dbReference>
<dbReference type="PANTHER" id="PTHR48207:SF3">
    <property type="entry name" value="SUCCINATE--HYDROXYMETHYLGLUTARATE COA-TRANSFERASE"/>
    <property type="match status" value="1"/>
</dbReference>